<comment type="caution">
    <text evidence="10">The sequence shown here is derived from an EMBL/GenBank/DDBJ whole genome shotgun (WGS) entry which is preliminary data.</text>
</comment>
<dbReference type="InterPro" id="IPR012337">
    <property type="entry name" value="RNaseH-like_sf"/>
</dbReference>
<feature type="region of interest" description="Disordered" evidence="7">
    <location>
        <begin position="840"/>
        <end position="883"/>
    </location>
</feature>
<organism evidence="10 11">
    <name type="scientific">Chara braunii</name>
    <name type="common">Braun's stonewort</name>
    <dbReference type="NCBI Taxonomy" id="69332"/>
    <lineage>
        <taxon>Eukaryota</taxon>
        <taxon>Viridiplantae</taxon>
        <taxon>Streptophyta</taxon>
        <taxon>Charophyceae</taxon>
        <taxon>Charales</taxon>
        <taxon>Characeae</taxon>
        <taxon>Chara</taxon>
    </lineage>
</organism>
<feature type="compositionally biased region" description="Polar residues" evidence="7">
    <location>
        <begin position="1160"/>
        <end position="1174"/>
    </location>
</feature>
<dbReference type="EMBL" id="BFEA01000313">
    <property type="protein sequence ID" value="GBG79197.1"/>
    <property type="molecule type" value="Genomic_DNA"/>
</dbReference>
<evidence type="ECO:0000313" key="10">
    <source>
        <dbReference type="EMBL" id="GBG79197.1"/>
    </source>
</evidence>
<evidence type="ECO:0000256" key="6">
    <source>
        <dbReference type="ARBA" id="ARBA00022918"/>
    </source>
</evidence>
<dbReference type="Gene3D" id="1.10.340.70">
    <property type="match status" value="1"/>
</dbReference>
<feature type="compositionally biased region" description="Polar residues" evidence="7">
    <location>
        <begin position="1204"/>
        <end position="1214"/>
    </location>
</feature>
<dbReference type="GO" id="GO:0003964">
    <property type="term" value="F:RNA-directed DNA polymerase activity"/>
    <property type="evidence" value="ECO:0007669"/>
    <property type="project" value="UniProtKB-KW"/>
</dbReference>
<dbReference type="PANTHER" id="PTHR37984:SF5">
    <property type="entry name" value="PROTEIN NYNRIN-LIKE"/>
    <property type="match status" value="1"/>
</dbReference>
<evidence type="ECO:0000259" key="8">
    <source>
        <dbReference type="Pfam" id="PF17917"/>
    </source>
</evidence>
<feature type="region of interest" description="Disordered" evidence="7">
    <location>
        <begin position="608"/>
        <end position="644"/>
    </location>
</feature>
<dbReference type="InterPro" id="IPR041588">
    <property type="entry name" value="Integrase_H2C2"/>
</dbReference>
<dbReference type="CDD" id="cd09274">
    <property type="entry name" value="RNase_HI_RT_Ty3"/>
    <property type="match status" value="1"/>
</dbReference>
<feature type="domain" description="Reverse transcriptase RNase H-like" evidence="8">
    <location>
        <begin position="136"/>
        <end position="234"/>
    </location>
</feature>
<reference evidence="10 11" key="1">
    <citation type="journal article" date="2018" name="Cell">
        <title>The Chara Genome: Secondary Complexity and Implications for Plant Terrestrialization.</title>
        <authorList>
            <person name="Nishiyama T."/>
            <person name="Sakayama H."/>
            <person name="Vries J.D."/>
            <person name="Buschmann H."/>
            <person name="Saint-Marcoux D."/>
            <person name="Ullrich K.K."/>
            <person name="Haas F.B."/>
            <person name="Vanderstraeten L."/>
            <person name="Becker D."/>
            <person name="Lang D."/>
            <person name="Vosolsobe S."/>
            <person name="Rombauts S."/>
            <person name="Wilhelmsson P.K.I."/>
            <person name="Janitza P."/>
            <person name="Kern R."/>
            <person name="Heyl A."/>
            <person name="Rumpler F."/>
            <person name="Villalobos L.I.A.C."/>
            <person name="Clay J.M."/>
            <person name="Skokan R."/>
            <person name="Toyoda A."/>
            <person name="Suzuki Y."/>
            <person name="Kagoshima H."/>
            <person name="Schijlen E."/>
            <person name="Tajeshwar N."/>
            <person name="Catarino B."/>
            <person name="Hetherington A.J."/>
            <person name="Saltykova A."/>
            <person name="Bonnot C."/>
            <person name="Breuninger H."/>
            <person name="Symeonidi A."/>
            <person name="Radhakrishnan G.V."/>
            <person name="Van Nieuwerburgh F."/>
            <person name="Deforce D."/>
            <person name="Chang C."/>
            <person name="Karol K.G."/>
            <person name="Hedrich R."/>
            <person name="Ulvskov P."/>
            <person name="Glockner G."/>
            <person name="Delwiche C.F."/>
            <person name="Petrasek J."/>
            <person name="Van de Peer Y."/>
            <person name="Friml J."/>
            <person name="Beilby M."/>
            <person name="Dolan L."/>
            <person name="Kohara Y."/>
            <person name="Sugano S."/>
            <person name="Fujiyama A."/>
            <person name="Delaux P.-M."/>
            <person name="Quint M."/>
            <person name="TheiBen G."/>
            <person name="Hagemann M."/>
            <person name="Harholt J."/>
            <person name="Dunand C."/>
            <person name="Zachgo S."/>
            <person name="Langdale J."/>
            <person name="Maumus F."/>
            <person name="Straeten D.V.D."/>
            <person name="Gould S.B."/>
            <person name="Rensing S.A."/>
        </authorList>
    </citation>
    <scope>NUCLEOTIDE SEQUENCE [LARGE SCALE GENOMIC DNA]</scope>
    <source>
        <strain evidence="10 11">S276</strain>
    </source>
</reference>
<feature type="compositionally biased region" description="Basic and acidic residues" evidence="7">
    <location>
        <begin position="779"/>
        <end position="792"/>
    </location>
</feature>
<dbReference type="AlphaFoldDB" id="A0A388LA58"/>
<evidence type="ECO:0000256" key="7">
    <source>
        <dbReference type="SAM" id="MobiDB-lite"/>
    </source>
</evidence>
<dbReference type="SUPFAM" id="SSF56672">
    <property type="entry name" value="DNA/RNA polymerases"/>
    <property type="match status" value="1"/>
</dbReference>
<feature type="region of interest" description="Disordered" evidence="7">
    <location>
        <begin position="913"/>
        <end position="934"/>
    </location>
</feature>
<evidence type="ECO:0000256" key="1">
    <source>
        <dbReference type="ARBA" id="ARBA00022679"/>
    </source>
</evidence>
<evidence type="ECO:0008006" key="12">
    <source>
        <dbReference type="Google" id="ProtNLM"/>
    </source>
</evidence>
<feature type="region of interest" description="Disordered" evidence="7">
    <location>
        <begin position="961"/>
        <end position="1018"/>
    </location>
</feature>
<feature type="domain" description="Integrase zinc-binding" evidence="9">
    <location>
        <begin position="454"/>
        <end position="508"/>
    </location>
</feature>
<keyword evidence="2" id="KW-0548">Nucleotidyltransferase</keyword>
<feature type="region of interest" description="Disordered" evidence="7">
    <location>
        <begin position="1156"/>
        <end position="1243"/>
    </location>
</feature>
<dbReference type="Pfam" id="PF17921">
    <property type="entry name" value="Integrase_H2C2"/>
    <property type="match status" value="1"/>
</dbReference>
<dbReference type="GO" id="GO:0003676">
    <property type="term" value="F:nucleic acid binding"/>
    <property type="evidence" value="ECO:0007669"/>
    <property type="project" value="InterPro"/>
</dbReference>
<dbReference type="Gene3D" id="3.30.420.10">
    <property type="entry name" value="Ribonuclease H-like superfamily/Ribonuclease H"/>
    <property type="match status" value="1"/>
</dbReference>
<feature type="region of interest" description="Disordered" evidence="7">
    <location>
        <begin position="740"/>
        <end position="792"/>
    </location>
</feature>
<protein>
    <recommendedName>
        <fullName evidence="12">Integrase catalytic domain-containing protein</fullName>
    </recommendedName>
</protein>
<evidence type="ECO:0000259" key="9">
    <source>
        <dbReference type="Pfam" id="PF17921"/>
    </source>
</evidence>
<dbReference type="InterPro" id="IPR036397">
    <property type="entry name" value="RNaseH_sf"/>
</dbReference>
<dbReference type="FunFam" id="3.10.20.370:FF:000001">
    <property type="entry name" value="Retrovirus-related Pol polyprotein from transposon 17.6-like protein"/>
    <property type="match status" value="1"/>
</dbReference>
<gene>
    <name evidence="10" type="ORF">CBR_g28913</name>
</gene>
<evidence type="ECO:0000256" key="5">
    <source>
        <dbReference type="ARBA" id="ARBA00022801"/>
    </source>
</evidence>
<keyword evidence="1" id="KW-0808">Transferase</keyword>
<dbReference type="SUPFAM" id="SSF53098">
    <property type="entry name" value="Ribonuclease H-like"/>
    <property type="match status" value="1"/>
</dbReference>
<keyword evidence="3" id="KW-0540">Nuclease</keyword>
<dbReference type="Pfam" id="PF17917">
    <property type="entry name" value="RT_RNaseH"/>
    <property type="match status" value="1"/>
</dbReference>
<dbReference type="Gramene" id="GBG79197">
    <property type="protein sequence ID" value="GBG79197"/>
    <property type="gene ID" value="CBR_g28913"/>
</dbReference>
<feature type="compositionally biased region" description="Basic and acidic residues" evidence="7">
    <location>
        <begin position="1183"/>
        <end position="1197"/>
    </location>
</feature>
<keyword evidence="4" id="KW-0255">Endonuclease</keyword>
<dbReference type="InterPro" id="IPR043502">
    <property type="entry name" value="DNA/RNA_pol_sf"/>
</dbReference>
<feature type="compositionally biased region" description="Basic and acidic residues" evidence="7">
    <location>
        <begin position="961"/>
        <end position="982"/>
    </location>
</feature>
<proteinExistence type="predicted"/>
<dbReference type="Proteomes" id="UP000265515">
    <property type="component" value="Unassembled WGS sequence"/>
</dbReference>
<sequence>MREQAAVGPCRINEGNEEKFIVGEPNFLLPQARALMIELMRKRHRAYAFNDDQRGRLDVDKIPMFRIHTVPHEPWNLRGARYPNPDEEKKVVDYLDDKIRTHVADYSRKGGGKNEGTFREGGLVLGVPDYDATEVRPFVVEADAGLTALGGVLIQADVEGNERPLRFESRTLNTTERNYSQFKKETLAVLHCLRIFRNYIFGRRFILRVDPTALAYSLRNYVPSDPTVVRWLTYIWMFNFELERIPKNKNKADGLSHIDWDQQKEKTVEAAAPVDGFLDRDEDICLHINEWSLRVPNYVGHPIWLAPRGYEQKAELVLKPFEEEDPWGGKDVQWMMKLALAGTHSLVEEVRTIEEGSDQVMKHQELMGGMYLLVNTLLQGNFDQDDEFEEGEIKEAFRAEEYDGIYLELGLLLSCEMRDRDTRERAQKMRHLYGHLFVKRQVGNPRRVVCGRNHQIDIIATLHDGIAGGHRGVSATYAKISELYYWDEMMEMVSKFCRSCVPCQERSPQRPGEPLHPRLEREVGTVVRLDLLFMPIGDHGYNYIFDARDNLSGFVHGRAIRTKSGSVLISYIEEYYLRYPFVREFVMDRGSEFTCQEVQELLSRSHFTKTAMPRGGRGTRPPRRPLGASGGYERHGSRHREHTPIYDDGDIELFLDDFRGHAEHMGWTVTQMIERLRGASRFEEPIARIRREFMHDQRILRDEWARTLPLWTRKAERPLARQIRDMARDWESYRAHLREAFRRPEPPPPRVERRQRSKRQRDPEPREAMPSRGGRKALARREEGSVPEAEERGAYPECGLGLVVFQRYTGEGLSGSPQRVREEAPPFGRPLQEFEAHLDVSQWRVSPTSERRGDPAEGVPREEVREPQRETRQDVEGGHATEEVIEVEEDTPPQARAAELGPEIVPEIAHDGEEPRLEEIPSPPPEAILSPEVRIEMERERTGWSREPISTIDRYLAAHAQEHPDIEEPVPREPPREPRQAEGKMGAEIPDRADHRTRGRAPAGETAEERRAKAGKRVEEIWEERQRLEAAGALPYQPPDTPPKPCGVKEMWDEFFGQHGEGLETPERAGFGTSRSAIEYLDRKIRFLAKTSFDKYLMLEVEAELRELRALTTSQAATIQEMGQHLRDMAARRDRETPTGVMDWTESRRYDIQGGAAQGLSGQPSMGWTSQEPSTGKVILEPEEAKAKREAEKEAFELRAPTELATQPEISSEPVSEFTAPQAEDRPRTTVSQPALGSDEGSMDALLDVIDTMQEGASVFLRE</sequence>
<evidence type="ECO:0000256" key="3">
    <source>
        <dbReference type="ARBA" id="ARBA00022722"/>
    </source>
</evidence>
<feature type="compositionally biased region" description="Basic and acidic residues" evidence="7">
    <location>
        <begin position="849"/>
        <end position="882"/>
    </location>
</feature>
<feature type="compositionally biased region" description="Basic and acidic residues" evidence="7">
    <location>
        <begin position="740"/>
        <end position="769"/>
    </location>
</feature>
<keyword evidence="11" id="KW-1185">Reference proteome</keyword>
<dbReference type="InterPro" id="IPR041373">
    <property type="entry name" value="RT_RNaseH"/>
</dbReference>
<feature type="compositionally biased region" description="Basic and acidic residues" evidence="7">
    <location>
        <begin position="1007"/>
        <end position="1018"/>
    </location>
</feature>
<name>A0A388LA58_CHABU</name>
<keyword evidence="6" id="KW-0695">RNA-directed DNA polymerase</keyword>
<evidence type="ECO:0000313" key="11">
    <source>
        <dbReference type="Proteomes" id="UP000265515"/>
    </source>
</evidence>
<dbReference type="GO" id="GO:0016787">
    <property type="term" value="F:hydrolase activity"/>
    <property type="evidence" value="ECO:0007669"/>
    <property type="project" value="UniProtKB-KW"/>
</dbReference>
<accession>A0A388LA58</accession>
<dbReference type="PANTHER" id="PTHR37984">
    <property type="entry name" value="PROTEIN CBG26694"/>
    <property type="match status" value="1"/>
</dbReference>
<dbReference type="InterPro" id="IPR050951">
    <property type="entry name" value="Retrovirus_Pol_polyprotein"/>
</dbReference>
<dbReference type="GO" id="GO:0004519">
    <property type="term" value="F:endonuclease activity"/>
    <property type="evidence" value="ECO:0007669"/>
    <property type="project" value="UniProtKB-KW"/>
</dbReference>
<keyword evidence="5" id="KW-0378">Hydrolase</keyword>
<evidence type="ECO:0000256" key="2">
    <source>
        <dbReference type="ARBA" id="ARBA00022695"/>
    </source>
</evidence>
<evidence type="ECO:0000256" key="4">
    <source>
        <dbReference type="ARBA" id="ARBA00022759"/>
    </source>
</evidence>